<comment type="subcellular location">
    <subcellularLocation>
        <location evidence="1">Cell membrane</location>
        <topology evidence="1">Multi-pass membrane protein</topology>
    </subcellularLocation>
</comment>
<evidence type="ECO:0000256" key="4">
    <source>
        <dbReference type="ARBA" id="ARBA00022692"/>
    </source>
</evidence>
<keyword evidence="4 7" id="KW-0812">Transmembrane</keyword>
<keyword evidence="6 7" id="KW-0472">Membrane</keyword>
<dbReference type="Pfam" id="PF00892">
    <property type="entry name" value="EamA"/>
    <property type="match status" value="2"/>
</dbReference>
<evidence type="ECO:0000256" key="6">
    <source>
        <dbReference type="ARBA" id="ARBA00023136"/>
    </source>
</evidence>
<dbReference type="PANTHER" id="PTHR42920:SF11">
    <property type="entry name" value="INNER MEMBRANE PROTEIN YTFF"/>
    <property type="match status" value="1"/>
</dbReference>
<feature type="domain" description="EamA" evidence="8">
    <location>
        <begin position="11"/>
        <end position="151"/>
    </location>
</feature>
<feature type="transmembrane region" description="Helical" evidence="7">
    <location>
        <begin position="252"/>
        <end position="271"/>
    </location>
</feature>
<feature type="transmembrane region" description="Helical" evidence="7">
    <location>
        <begin position="40"/>
        <end position="60"/>
    </location>
</feature>
<dbReference type="Proteomes" id="UP001476950">
    <property type="component" value="Unassembled WGS sequence"/>
</dbReference>
<keyword evidence="3" id="KW-1003">Cell membrane</keyword>
<organism evidence="9 10">
    <name type="scientific">Stenomitos frigidus AS-A4</name>
    <dbReference type="NCBI Taxonomy" id="2933935"/>
    <lineage>
        <taxon>Bacteria</taxon>
        <taxon>Bacillati</taxon>
        <taxon>Cyanobacteriota</taxon>
        <taxon>Cyanophyceae</taxon>
        <taxon>Leptolyngbyales</taxon>
        <taxon>Leptolyngbyaceae</taxon>
        <taxon>Stenomitos</taxon>
    </lineage>
</organism>
<keyword evidence="5 7" id="KW-1133">Transmembrane helix</keyword>
<evidence type="ECO:0000259" key="8">
    <source>
        <dbReference type="Pfam" id="PF00892"/>
    </source>
</evidence>
<feature type="transmembrane region" description="Helical" evidence="7">
    <location>
        <begin position="218"/>
        <end position="240"/>
    </location>
</feature>
<name>A0ABV0KQI2_9CYAN</name>
<feature type="transmembrane region" description="Helical" evidence="7">
    <location>
        <begin position="160"/>
        <end position="181"/>
    </location>
</feature>
<dbReference type="PANTHER" id="PTHR42920">
    <property type="entry name" value="OS03G0707200 PROTEIN-RELATED"/>
    <property type="match status" value="1"/>
</dbReference>
<feature type="transmembrane region" description="Helical" evidence="7">
    <location>
        <begin position="136"/>
        <end position="154"/>
    </location>
</feature>
<reference evidence="9 10" key="1">
    <citation type="submission" date="2022-04" db="EMBL/GenBank/DDBJ databases">
        <title>Positive selection, recombination, and allopatry shape intraspecific diversity of widespread and dominant cyanobacteria.</title>
        <authorList>
            <person name="Wei J."/>
            <person name="Shu W."/>
            <person name="Hu C."/>
        </authorList>
    </citation>
    <scope>NUCLEOTIDE SEQUENCE [LARGE SCALE GENOMIC DNA]</scope>
    <source>
        <strain evidence="9 10">AS-A4</strain>
    </source>
</reference>
<evidence type="ECO:0000256" key="3">
    <source>
        <dbReference type="ARBA" id="ARBA00022475"/>
    </source>
</evidence>
<gene>
    <name evidence="9" type="ORF">NDI38_23480</name>
</gene>
<dbReference type="Gene3D" id="1.10.3730.20">
    <property type="match status" value="1"/>
</dbReference>
<feature type="transmembrane region" description="Helical" evidence="7">
    <location>
        <begin position="109"/>
        <end position="129"/>
    </location>
</feature>
<accession>A0ABV0KQI2</accession>
<comment type="caution">
    <text evidence="9">The sequence shown here is derived from an EMBL/GenBank/DDBJ whole genome shotgun (WGS) entry which is preliminary data.</text>
</comment>
<evidence type="ECO:0000256" key="2">
    <source>
        <dbReference type="ARBA" id="ARBA00007362"/>
    </source>
</evidence>
<evidence type="ECO:0000256" key="7">
    <source>
        <dbReference type="SAM" id="Phobius"/>
    </source>
</evidence>
<evidence type="ECO:0000256" key="5">
    <source>
        <dbReference type="ARBA" id="ARBA00022989"/>
    </source>
</evidence>
<feature type="transmembrane region" description="Helical" evidence="7">
    <location>
        <begin position="12"/>
        <end position="34"/>
    </location>
</feature>
<comment type="similarity">
    <text evidence="2">Belongs to the EamA transporter family.</text>
</comment>
<dbReference type="SUPFAM" id="SSF103481">
    <property type="entry name" value="Multidrug resistance efflux transporter EmrE"/>
    <property type="match status" value="2"/>
</dbReference>
<dbReference type="InterPro" id="IPR037185">
    <property type="entry name" value="EmrE-like"/>
</dbReference>
<dbReference type="EMBL" id="JAMPLM010000033">
    <property type="protein sequence ID" value="MEP1061397.1"/>
    <property type="molecule type" value="Genomic_DNA"/>
</dbReference>
<feature type="transmembrane region" description="Helical" evidence="7">
    <location>
        <begin position="80"/>
        <end position="103"/>
    </location>
</feature>
<feature type="domain" description="EamA" evidence="8">
    <location>
        <begin position="163"/>
        <end position="292"/>
    </location>
</feature>
<feature type="transmembrane region" description="Helical" evidence="7">
    <location>
        <begin position="277"/>
        <end position="297"/>
    </location>
</feature>
<dbReference type="RefSeq" id="WP_190447217.1">
    <property type="nucleotide sequence ID" value="NZ_JAMPLM010000033.1"/>
</dbReference>
<keyword evidence="10" id="KW-1185">Reference proteome</keyword>
<dbReference type="InterPro" id="IPR000620">
    <property type="entry name" value="EamA_dom"/>
</dbReference>
<protein>
    <submittedName>
        <fullName evidence="9">DMT family transporter</fullName>
    </submittedName>
</protein>
<evidence type="ECO:0000256" key="1">
    <source>
        <dbReference type="ARBA" id="ARBA00004651"/>
    </source>
</evidence>
<proteinExistence type="inferred from homology"/>
<sequence length="298" mass="31212">MTQSKVRASLPGIGFGIATALLFGGTTPLAKLFLNNVQPWMLAGLLFLGGGLGLLPIYVVRTYLLRQQTDTSDRLQQRDWGWLAASILTGGVIAPVLLTLGLVNTTAAAASLLLNFECVFTAVLAWTLFGERWQWQVFLGIVAIVAGGIVLARAEHSGVGMTWGALLILGTCFHWALDSNFTSKVATKDPIQVAMLKAGLAGSVNVAIALLLGQQLPALPVLCSVLVVGFFTSGLTLVCFVMALRHLGAPRAGAYFALSPFAGATVSALLLRDNINTSFAIAAVLMAAGAGLCARITD</sequence>
<dbReference type="InterPro" id="IPR051258">
    <property type="entry name" value="Diverse_Substrate_Transporter"/>
</dbReference>
<feature type="transmembrane region" description="Helical" evidence="7">
    <location>
        <begin position="193"/>
        <end position="212"/>
    </location>
</feature>
<evidence type="ECO:0000313" key="9">
    <source>
        <dbReference type="EMBL" id="MEP1061397.1"/>
    </source>
</evidence>
<evidence type="ECO:0000313" key="10">
    <source>
        <dbReference type="Proteomes" id="UP001476950"/>
    </source>
</evidence>